<protein>
    <submittedName>
        <fullName evidence="1">SWIM zinc finger family protein</fullName>
    </submittedName>
</protein>
<dbReference type="Proteomes" id="UP000829398">
    <property type="component" value="Chromosome 1"/>
</dbReference>
<organism evidence="1 2">
    <name type="scientific">Citrus sinensis</name>
    <name type="common">Sweet orange</name>
    <name type="synonym">Citrus aurantium var. sinensis</name>
    <dbReference type="NCBI Taxonomy" id="2711"/>
    <lineage>
        <taxon>Eukaryota</taxon>
        <taxon>Viridiplantae</taxon>
        <taxon>Streptophyta</taxon>
        <taxon>Embryophyta</taxon>
        <taxon>Tracheophyta</taxon>
        <taxon>Spermatophyta</taxon>
        <taxon>Magnoliopsida</taxon>
        <taxon>eudicotyledons</taxon>
        <taxon>Gunneridae</taxon>
        <taxon>Pentapetalae</taxon>
        <taxon>rosids</taxon>
        <taxon>malvids</taxon>
        <taxon>Sapindales</taxon>
        <taxon>Rutaceae</taxon>
        <taxon>Aurantioideae</taxon>
        <taxon>Citrus</taxon>
    </lineage>
</organism>
<comment type="caution">
    <text evidence="1">The sequence shown here is derived from an EMBL/GenBank/DDBJ whole genome shotgun (WGS) entry which is preliminary data.</text>
</comment>
<evidence type="ECO:0000313" key="2">
    <source>
        <dbReference type="Proteomes" id="UP000829398"/>
    </source>
</evidence>
<sequence>MESVASNSTSPDHHHRHRRFGLTQPVSDRIARALRHQLLLLHRSDSLFFVLGATANVYTVNLSSNPSCTCPDRVTPCKHILFVFMRVLGVSPDDTCLRRRTLRPCQLSRLLSTPTLPEAMAGATLRERFHQLFFRARNNNNNNNNSISRSSNGGVFEIDRRDGGGMCPICLDEMGSGERLVACGTCKNLIHEECWVTWKRSRGRRAASCVICRGRWRDNRTDQDKYLNLAAFVSQEDHHHQAAEDSGSRICGA</sequence>
<keyword evidence="2" id="KW-1185">Reference proteome</keyword>
<proteinExistence type="predicted"/>
<accession>A0ACB8NNE8</accession>
<reference evidence="2" key="1">
    <citation type="journal article" date="2023" name="Hortic. Res.">
        <title>A chromosome-level phased genome enabling allele-level studies in sweet orange: a case study on citrus Huanglongbing tolerance.</title>
        <authorList>
            <person name="Wu B."/>
            <person name="Yu Q."/>
            <person name="Deng Z."/>
            <person name="Duan Y."/>
            <person name="Luo F."/>
            <person name="Gmitter F. Jr."/>
        </authorList>
    </citation>
    <scope>NUCLEOTIDE SEQUENCE [LARGE SCALE GENOMIC DNA]</scope>
    <source>
        <strain evidence="2">cv. Valencia</strain>
    </source>
</reference>
<name>A0ACB8NNE8_CITSI</name>
<gene>
    <name evidence="1" type="ORF">KPL71_000424</name>
</gene>
<evidence type="ECO:0000313" key="1">
    <source>
        <dbReference type="EMBL" id="KAH9799651.1"/>
    </source>
</evidence>
<dbReference type="EMBL" id="CM039170">
    <property type="protein sequence ID" value="KAH9799651.1"/>
    <property type="molecule type" value="Genomic_DNA"/>
</dbReference>